<keyword evidence="9" id="KW-0460">Magnesium</keyword>
<evidence type="ECO:0000256" key="9">
    <source>
        <dbReference type="ARBA" id="ARBA00022842"/>
    </source>
</evidence>
<dbReference type="Pfam" id="PF00480">
    <property type="entry name" value="ROK"/>
    <property type="match status" value="1"/>
</dbReference>
<evidence type="ECO:0000313" key="13">
    <source>
        <dbReference type="EMBL" id="RPJ68387.1"/>
    </source>
</evidence>
<dbReference type="InterPro" id="IPR049874">
    <property type="entry name" value="ROK_cs"/>
</dbReference>
<dbReference type="InterPro" id="IPR043129">
    <property type="entry name" value="ATPase_NBD"/>
</dbReference>
<keyword evidence="3" id="KW-0808">Transferase</keyword>
<sequence>MTEYYGAIEAGGTKFNCAICDPSGAIVQQTRIATTTPDETLESVVQWFSQQRQRGVLMGLGIASFGPLDLNPSSARYGWITNTPKPHWSDTPLLPKLASALNVPVVIDTDVNGAALAEATLGAGKNQQVVIYITVGTGVGGGVVINGAPLHGTVHPEIGHMLVPGHPQLKGQCPFHANCVEGFASGTAMGKIWGQPAETLPDDHIAWELEALILAQLCHNLMLNFSPNTIVIGGGVMAKPGLLTNVIAQTRISLNDYLVLPSNKSFEDIIVAPQLGQNSGLLGAFLLAKQSNLQLGE</sequence>
<evidence type="ECO:0000256" key="11">
    <source>
        <dbReference type="ARBA" id="ARBA00038887"/>
    </source>
</evidence>
<dbReference type="GO" id="GO:0008865">
    <property type="term" value="F:fructokinase activity"/>
    <property type="evidence" value="ECO:0007669"/>
    <property type="project" value="UniProtKB-EC"/>
</dbReference>
<name>A0A3N5Y334_9ALTE</name>
<evidence type="ECO:0000256" key="7">
    <source>
        <dbReference type="ARBA" id="ARBA00022833"/>
    </source>
</evidence>
<evidence type="ECO:0000256" key="12">
    <source>
        <dbReference type="ARBA" id="ARBA00048451"/>
    </source>
</evidence>
<dbReference type="AlphaFoldDB" id="A0A3N5Y334"/>
<keyword evidence="6" id="KW-0418">Kinase</keyword>
<organism evidence="13 14">
    <name type="scientific">Alteromonas sediminis</name>
    <dbReference type="NCBI Taxonomy" id="2259342"/>
    <lineage>
        <taxon>Bacteria</taxon>
        <taxon>Pseudomonadati</taxon>
        <taxon>Pseudomonadota</taxon>
        <taxon>Gammaproteobacteria</taxon>
        <taxon>Alteromonadales</taxon>
        <taxon>Alteromonadaceae</taxon>
        <taxon>Alteromonas/Salinimonas group</taxon>
        <taxon>Alteromonas</taxon>
    </lineage>
</organism>
<dbReference type="PROSITE" id="PS01125">
    <property type="entry name" value="ROK"/>
    <property type="match status" value="1"/>
</dbReference>
<dbReference type="InterPro" id="IPR051804">
    <property type="entry name" value="Carb_Metab_Reg_Kinase/Isom"/>
</dbReference>
<dbReference type="EC" id="2.7.1.4" evidence="11"/>
<keyword evidence="5" id="KW-0547">Nucleotide-binding</keyword>
<keyword evidence="14" id="KW-1185">Reference proteome</keyword>
<comment type="catalytic activity">
    <reaction evidence="12">
        <text>D-fructose + ATP = D-fructose 6-phosphate + ADP + H(+)</text>
        <dbReference type="Rhea" id="RHEA:16125"/>
        <dbReference type="ChEBI" id="CHEBI:15378"/>
        <dbReference type="ChEBI" id="CHEBI:30616"/>
        <dbReference type="ChEBI" id="CHEBI:37721"/>
        <dbReference type="ChEBI" id="CHEBI:61527"/>
        <dbReference type="ChEBI" id="CHEBI:456216"/>
        <dbReference type="EC" id="2.7.1.4"/>
    </reaction>
</comment>
<comment type="caution">
    <text evidence="13">The sequence shown here is derived from an EMBL/GenBank/DDBJ whole genome shotgun (WGS) entry which is preliminary data.</text>
</comment>
<evidence type="ECO:0000256" key="8">
    <source>
        <dbReference type="ARBA" id="ARBA00022840"/>
    </source>
</evidence>
<dbReference type="SUPFAM" id="SSF53067">
    <property type="entry name" value="Actin-like ATPase domain"/>
    <property type="match status" value="1"/>
</dbReference>
<accession>A0A3N5Y334</accession>
<dbReference type="GO" id="GO:0005524">
    <property type="term" value="F:ATP binding"/>
    <property type="evidence" value="ECO:0007669"/>
    <property type="project" value="UniProtKB-KW"/>
</dbReference>
<dbReference type="Proteomes" id="UP000275281">
    <property type="component" value="Unassembled WGS sequence"/>
</dbReference>
<evidence type="ECO:0000256" key="5">
    <source>
        <dbReference type="ARBA" id="ARBA00022741"/>
    </source>
</evidence>
<comment type="cofactor">
    <cofactor evidence="1">
        <name>Mg(2+)</name>
        <dbReference type="ChEBI" id="CHEBI:18420"/>
    </cofactor>
</comment>
<dbReference type="CDD" id="cd24067">
    <property type="entry name" value="ASKHA_NBD_ROK_BsFRK-like"/>
    <property type="match status" value="1"/>
</dbReference>
<comment type="similarity">
    <text evidence="2">Belongs to the ROK (NagC/XylR) family.</text>
</comment>
<evidence type="ECO:0000256" key="6">
    <source>
        <dbReference type="ARBA" id="ARBA00022777"/>
    </source>
</evidence>
<keyword evidence="4" id="KW-0479">Metal-binding</keyword>
<evidence type="ECO:0000256" key="10">
    <source>
        <dbReference type="ARBA" id="ARBA00023277"/>
    </source>
</evidence>
<evidence type="ECO:0000256" key="2">
    <source>
        <dbReference type="ARBA" id="ARBA00006479"/>
    </source>
</evidence>
<dbReference type="OrthoDB" id="9783435at2"/>
<dbReference type="Gene3D" id="3.30.420.40">
    <property type="match status" value="2"/>
</dbReference>
<keyword evidence="7" id="KW-0862">Zinc</keyword>
<evidence type="ECO:0000313" key="14">
    <source>
        <dbReference type="Proteomes" id="UP000275281"/>
    </source>
</evidence>
<keyword evidence="10" id="KW-0119">Carbohydrate metabolism</keyword>
<dbReference type="PANTHER" id="PTHR42742">
    <property type="entry name" value="TRANSCRIPTIONAL REPRESSOR MPRA"/>
    <property type="match status" value="1"/>
</dbReference>
<dbReference type="PANTHER" id="PTHR42742:SF3">
    <property type="entry name" value="FRUCTOKINASE"/>
    <property type="match status" value="1"/>
</dbReference>
<gene>
    <name evidence="13" type="ORF">DRW07_02970</name>
</gene>
<dbReference type="InterPro" id="IPR000600">
    <property type="entry name" value="ROK"/>
</dbReference>
<dbReference type="GO" id="GO:0046872">
    <property type="term" value="F:metal ion binding"/>
    <property type="evidence" value="ECO:0007669"/>
    <property type="project" value="UniProtKB-KW"/>
</dbReference>
<dbReference type="EMBL" id="RPOK01000001">
    <property type="protein sequence ID" value="RPJ68387.1"/>
    <property type="molecule type" value="Genomic_DNA"/>
</dbReference>
<evidence type="ECO:0000256" key="1">
    <source>
        <dbReference type="ARBA" id="ARBA00001946"/>
    </source>
</evidence>
<dbReference type="RefSeq" id="WP_124026388.1">
    <property type="nucleotide sequence ID" value="NZ_JBHRSN010000005.1"/>
</dbReference>
<reference evidence="13 14" key="1">
    <citation type="submission" date="2018-11" db="EMBL/GenBank/DDBJ databases">
        <authorList>
            <person name="Ye M.-Q."/>
            <person name="Du Z.-J."/>
        </authorList>
    </citation>
    <scope>NUCLEOTIDE SEQUENCE [LARGE SCALE GENOMIC DNA]</scope>
    <source>
        <strain evidence="13 14">U0105</strain>
    </source>
</reference>
<dbReference type="FunFam" id="3.30.420.40:FF:000153">
    <property type="entry name" value="Putative fructokinase"/>
    <property type="match status" value="1"/>
</dbReference>
<keyword evidence="8" id="KW-0067">ATP-binding</keyword>
<proteinExistence type="inferred from homology"/>
<protein>
    <recommendedName>
        <fullName evidence="11">fructokinase</fullName>
        <ecNumber evidence="11">2.7.1.4</ecNumber>
    </recommendedName>
</protein>
<evidence type="ECO:0000256" key="3">
    <source>
        <dbReference type="ARBA" id="ARBA00022679"/>
    </source>
</evidence>
<evidence type="ECO:0000256" key="4">
    <source>
        <dbReference type="ARBA" id="ARBA00022723"/>
    </source>
</evidence>